<protein>
    <submittedName>
        <fullName evidence="3">GNAT family N-acetyltransferase</fullName>
    </submittedName>
</protein>
<evidence type="ECO:0000256" key="1">
    <source>
        <dbReference type="ARBA" id="ARBA00022679"/>
    </source>
</evidence>
<dbReference type="PANTHER" id="PTHR13947">
    <property type="entry name" value="GNAT FAMILY N-ACETYLTRANSFERASE"/>
    <property type="match status" value="1"/>
</dbReference>
<gene>
    <name evidence="3" type="ORF">EM808_08420</name>
</gene>
<dbReference type="PANTHER" id="PTHR13947:SF37">
    <property type="entry name" value="LD18367P"/>
    <property type="match status" value="1"/>
</dbReference>
<feature type="domain" description="N-acetyltransferase" evidence="2">
    <location>
        <begin position="1"/>
        <end position="167"/>
    </location>
</feature>
<name>A0A3S2W5X0_9BACI</name>
<keyword evidence="1 3" id="KW-0808">Transferase</keyword>
<keyword evidence="4" id="KW-1185">Reference proteome</keyword>
<dbReference type="Pfam" id="PF00583">
    <property type="entry name" value="Acetyltransf_1"/>
    <property type="match status" value="1"/>
</dbReference>
<dbReference type="AlphaFoldDB" id="A0A3S2W5X0"/>
<dbReference type="PROSITE" id="PS51186">
    <property type="entry name" value="GNAT"/>
    <property type="match status" value="1"/>
</dbReference>
<accession>A0A3S2W5X0</accession>
<sequence length="167" mass="19237">MEIRQATINDLEKIMKIAAKTVKIMNEEGNDQWSDKYPAEKDFKADIENSALFVAFMDDKVVGSIAIDRIGGKNYDLIEWTLPDNNYYVIHRLMVDPEIRGGGIASKLLSFAEVFARENDTFYLKTDTYAINEKAQNLFLKNGFNKVGELHFPGKERPFYCFDKTFK</sequence>
<dbReference type="InterPro" id="IPR016181">
    <property type="entry name" value="Acyl_CoA_acyltransferase"/>
</dbReference>
<dbReference type="InterPro" id="IPR000182">
    <property type="entry name" value="GNAT_dom"/>
</dbReference>
<organism evidence="3 4">
    <name type="scientific">Niallia taxi</name>
    <dbReference type="NCBI Taxonomy" id="2499688"/>
    <lineage>
        <taxon>Bacteria</taxon>
        <taxon>Bacillati</taxon>
        <taxon>Bacillota</taxon>
        <taxon>Bacilli</taxon>
        <taxon>Bacillales</taxon>
        <taxon>Bacillaceae</taxon>
        <taxon>Niallia</taxon>
    </lineage>
</organism>
<reference evidence="3 4" key="1">
    <citation type="submission" date="2019-01" db="EMBL/GenBank/DDBJ databases">
        <title>Bacillus sp. M5HDSG1-1, whole genome shotgun sequence.</title>
        <authorList>
            <person name="Tuo L."/>
        </authorList>
    </citation>
    <scope>NUCLEOTIDE SEQUENCE [LARGE SCALE GENOMIC DNA]</scope>
    <source>
        <strain evidence="3 4">M5HDSG1-1</strain>
    </source>
</reference>
<evidence type="ECO:0000313" key="4">
    <source>
        <dbReference type="Proteomes" id="UP000288024"/>
    </source>
</evidence>
<dbReference type="Proteomes" id="UP000288024">
    <property type="component" value="Unassembled WGS sequence"/>
</dbReference>
<evidence type="ECO:0000259" key="2">
    <source>
        <dbReference type="PROSITE" id="PS51186"/>
    </source>
</evidence>
<dbReference type="InterPro" id="IPR050769">
    <property type="entry name" value="NAT_camello-type"/>
</dbReference>
<dbReference type="SUPFAM" id="SSF55729">
    <property type="entry name" value="Acyl-CoA N-acyltransferases (Nat)"/>
    <property type="match status" value="1"/>
</dbReference>
<dbReference type="GO" id="GO:0008080">
    <property type="term" value="F:N-acetyltransferase activity"/>
    <property type="evidence" value="ECO:0007669"/>
    <property type="project" value="InterPro"/>
</dbReference>
<dbReference type="CDD" id="cd04301">
    <property type="entry name" value="NAT_SF"/>
    <property type="match status" value="1"/>
</dbReference>
<dbReference type="EMBL" id="RZTZ01000002">
    <property type="protein sequence ID" value="RVT65511.1"/>
    <property type="molecule type" value="Genomic_DNA"/>
</dbReference>
<dbReference type="Gene3D" id="3.40.630.30">
    <property type="match status" value="1"/>
</dbReference>
<dbReference type="RefSeq" id="WP_127737728.1">
    <property type="nucleotide sequence ID" value="NZ_CAJCKN010000066.1"/>
</dbReference>
<comment type="caution">
    <text evidence="3">The sequence shown here is derived from an EMBL/GenBank/DDBJ whole genome shotgun (WGS) entry which is preliminary data.</text>
</comment>
<proteinExistence type="predicted"/>
<evidence type="ECO:0000313" key="3">
    <source>
        <dbReference type="EMBL" id="RVT65511.1"/>
    </source>
</evidence>